<organism evidence="1 2">
    <name type="scientific">Ruminococcus albus</name>
    <dbReference type="NCBI Taxonomy" id="1264"/>
    <lineage>
        <taxon>Bacteria</taxon>
        <taxon>Bacillati</taxon>
        <taxon>Bacillota</taxon>
        <taxon>Clostridia</taxon>
        <taxon>Eubacteriales</taxon>
        <taxon>Oscillospiraceae</taxon>
        <taxon>Ruminococcus</taxon>
    </lineage>
</organism>
<evidence type="ECO:0000313" key="1">
    <source>
        <dbReference type="EMBL" id="SEK24166.1"/>
    </source>
</evidence>
<dbReference type="RefSeq" id="WP_074828415.1">
    <property type="nucleotide sequence ID" value="NZ_FOAT01000001.1"/>
</dbReference>
<name>A0A1H7FDK6_RUMAL</name>
<sequence length="129" mass="15115">MQWIFLIGDDSFTLNCFSEMDFKDSQKIISNDDQVEVIYNDNDYVVFYKEENSDDMVSSFEPSEFEKYLQKLPFDDPRWIMLKFNNAKILKKILSEKGFPTDVIIDCDGLDLGLEEAVDKSRIIENDLT</sequence>
<proteinExistence type="predicted"/>
<dbReference type="EMBL" id="FOAT01000001">
    <property type="protein sequence ID" value="SEK24166.1"/>
    <property type="molecule type" value="Genomic_DNA"/>
</dbReference>
<dbReference type="AlphaFoldDB" id="A0A1H7FDK6"/>
<dbReference type="Proteomes" id="UP000186015">
    <property type="component" value="Unassembled WGS sequence"/>
</dbReference>
<protein>
    <submittedName>
        <fullName evidence="1">Uncharacterized protein</fullName>
    </submittedName>
</protein>
<reference evidence="1 2" key="1">
    <citation type="submission" date="2016-10" db="EMBL/GenBank/DDBJ databases">
        <authorList>
            <person name="de Groot N.N."/>
        </authorList>
    </citation>
    <scope>NUCLEOTIDE SEQUENCE [LARGE SCALE GENOMIC DNA]</scope>
    <source>
        <strain evidence="1 2">KH2T6</strain>
    </source>
</reference>
<gene>
    <name evidence="1" type="ORF">SAMN05216469_101225</name>
</gene>
<dbReference type="OrthoDB" id="2618621at2"/>
<accession>A0A1H7FDK6</accession>
<evidence type="ECO:0000313" key="2">
    <source>
        <dbReference type="Proteomes" id="UP000186015"/>
    </source>
</evidence>